<dbReference type="SUPFAM" id="SSF51182">
    <property type="entry name" value="RmlC-like cupins"/>
    <property type="match status" value="1"/>
</dbReference>
<comment type="caution">
    <text evidence="3">The sequence shown here is derived from an EMBL/GenBank/DDBJ whole genome shotgun (WGS) entry which is preliminary data.</text>
</comment>
<sequence length="266" mass="28746">MTAPYLLQTRMVEKVWGVAALPPPFADKSTSKSDSKIGEIWFEPTADNSDLLVKYLFTSDKLSVQVHPSDAHAGEGESGKEECWYVLTAEPDAALGIGLTSECSKEELRAAALDGSIENLLDWRPVCAGDFFYLPAGTIHAIGPGLTLLEVQQNSETTYRLYDYGRPRELHLADGISVANRGPYDAANTRKVPATGDVTLVDGPHFRMTRSVEQAPDDYRNGALVVPLDGLAQIGHLRVEAGQCGWAPDVTAIDLSSCPSAMIVAR</sequence>
<dbReference type="RefSeq" id="WP_230079950.1">
    <property type="nucleotide sequence ID" value="NZ_QBKA01000002.1"/>
</dbReference>
<keyword evidence="3" id="KW-0413">Isomerase</keyword>
<dbReference type="InterPro" id="IPR051804">
    <property type="entry name" value="Carb_Metab_Reg_Kinase/Isom"/>
</dbReference>
<dbReference type="EC" id="5.3.1.8" evidence="3"/>
<reference evidence="3 4" key="1">
    <citation type="submission" date="2018-04" db="EMBL/GenBank/DDBJ databases">
        <title>Altererythrobacter sp. HME9302 genome sequencing and assembly.</title>
        <authorList>
            <person name="Kang H."/>
            <person name="Kim H."/>
            <person name="Joh K."/>
        </authorList>
    </citation>
    <scope>NUCLEOTIDE SEQUENCE [LARGE SCALE GENOMIC DNA]</scope>
    <source>
        <strain evidence="3 4">HME9302</strain>
    </source>
</reference>
<dbReference type="InterPro" id="IPR014710">
    <property type="entry name" value="RmlC-like_jellyroll"/>
</dbReference>
<dbReference type="PANTHER" id="PTHR42742">
    <property type="entry name" value="TRANSCRIPTIONAL REPRESSOR MPRA"/>
    <property type="match status" value="1"/>
</dbReference>
<dbReference type="EMBL" id="QBKA01000002">
    <property type="protein sequence ID" value="RDC60695.1"/>
    <property type="molecule type" value="Genomic_DNA"/>
</dbReference>
<dbReference type="AlphaFoldDB" id="A0A369QAX6"/>
<evidence type="ECO:0000256" key="2">
    <source>
        <dbReference type="ARBA" id="ARBA00022833"/>
    </source>
</evidence>
<keyword evidence="4" id="KW-1185">Reference proteome</keyword>
<keyword evidence="2" id="KW-0862">Zinc</keyword>
<keyword evidence="1" id="KW-0479">Metal-binding</keyword>
<dbReference type="InterPro" id="IPR011051">
    <property type="entry name" value="RmlC_Cupin_sf"/>
</dbReference>
<dbReference type="CDD" id="cd07010">
    <property type="entry name" value="cupin_PMI_type_I_N_bac"/>
    <property type="match status" value="1"/>
</dbReference>
<organism evidence="3 4">
    <name type="scientific">Alteripontixanthobacter maritimus</name>
    <dbReference type="NCBI Taxonomy" id="2161824"/>
    <lineage>
        <taxon>Bacteria</taxon>
        <taxon>Pseudomonadati</taxon>
        <taxon>Pseudomonadota</taxon>
        <taxon>Alphaproteobacteria</taxon>
        <taxon>Sphingomonadales</taxon>
        <taxon>Erythrobacteraceae</taxon>
        <taxon>Alteripontixanthobacter</taxon>
    </lineage>
</organism>
<evidence type="ECO:0000256" key="1">
    <source>
        <dbReference type="ARBA" id="ARBA00022723"/>
    </source>
</evidence>
<evidence type="ECO:0000313" key="3">
    <source>
        <dbReference type="EMBL" id="RDC60695.1"/>
    </source>
</evidence>
<protein>
    <submittedName>
        <fullName evidence="3">Mannose-6-phosphate isomerase</fullName>
        <ecNumber evidence="3">5.3.1.8</ecNumber>
    </submittedName>
</protein>
<accession>A0A369QAX6</accession>
<proteinExistence type="predicted"/>
<evidence type="ECO:0000313" key="4">
    <source>
        <dbReference type="Proteomes" id="UP000253727"/>
    </source>
</evidence>
<gene>
    <name evidence="3" type="primary">manA</name>
    <name evidence="3" type="ORF">HME9302_01910</name>
</gene>
<dbReference type="Proteomes" id="UP000253727">
    <property type="component" value="Unassembled WGS sequence"/>
</dbReference>
<dbReference type="GO" id="GO:0046872">
    <property type="term" value="F:metal ion binding"/>
    <property type="evidence" value="ECO:0007669"/>
    <property type="project" value="UniProtKB-KW"/>
</dbReference>
<dbReference type="Gene3D" id="2.60.120.10">
    <property type="entry name" value="Jelly Rolls"/>
    <property type="match status" value="1"/>
</dbReference>
<dbReference type="GO" id="GO:0004476">
    <property type="term" value="F:mannose-6-phosphate isomerase activity"/>
    <property type="evidence" value="ECO:0007669"/>
    <property type="project" value="UniProtKB-EC"/>
</dbReference>
<name>A0A369QAX6_9SPHN</name>
<dbReference type="PANTHER" id="PTHR42742:SF3">
    <property type="entry name" value="FRUCTOKINASE"/>
    <property type="match status" value="1"/>
</dbReference>